<dbReference type="Gene3D" id="2.60.40.10">
    <property type="entry name" value="Immunoglobulins"/>
    <property type="match status" value="1"/>
</dbReference>
<evidence type="ECO:0000313" key="3">
    <source>
        <dbReference type="Proteomes" id="UP000275394"/>
    </source>
</evidence>
<evidence type="ECO:0000313" key="2">
    <source>
        <dbReference type="EMBL" id="ROS04918.1"/>
    </source>
</evidence>
<keyword evidence="1" id="KW-0472">Membrane</keyword>
<protein>
    <submittedName>
        <fullName evidence="2">Uncharacterized protein</fullName>
    </submittedName>
</protein>
<feature type="transmembrane region" description="Helical" evidence="1">
    <location>
        <begin position="21"/>
        <end position="38"/>
    </location>
</feature>
<evidence type="ECO:0000256" key="1">
    <source>
        <dbReference type="SAM" id="Phobius"/>
    </source>
</evidence>
<dbReference type="PROSITE" id="PS51257">
    <property type="entry name" value="PROKAR_LIPOPROTEIN"/>
    <property type="match status" value="1"/>
</dbReference>
<dbReference type="InterPro" id="IPR013783">
    <property type="entry name" value="Ig-like_fold"/>
</dbReference>
<gene>
    <name evidence="2" type="ORF">EDC56_0435</name>
</gene>
<keyword evidence="1" id="KW-0812">Transmembrane</keyword>
<comment type="caution">
    <text evidence="2">The sequence shown here is derived from an EMBL/GenBank/DDBJ whole genome shotgun (WGS) entry which is preliminary data.</text>
</comment>
<feature type="transmembrane region" description="Helical" evidence="1">
    <location>
        <begin position="310"/>
        <end position="327"/>
    </location>
</feature>
<name>A0A3N2DYM0_9GAMM</name>
<dbReference type="EMBL" id="RKHR01000003">
    <property type="protein sequence ID" value="ROS04918.1"/>
    <property type="molecule type" value="Genomic_DNA"/>
</dbReference>
<dbReference type="AlphaFoldDB" id="A0A3N2DYM0"/>
<reference evidence="2 3" key="1">
    <citation type="submission" date="2018-11" db="EMBL/GenBank/DDBJ databases">
        <title>Genomic Encyclopedia of Type Strains, Phase IV (KMG-IV): sequencing the most valuable type-strain genomes for metagenomic binning, comparative biology and taxonomic classification.</title>
        <authorList>
            <person name="Goeker M."/>
        </authorList>
    </citation>
    <scope>NUCLEOTIDE SEQUENCE [LARGE SCALE GENOMIC DNA]</scope>
    <source>
        <strain evidence="2 3">DSM 100316</strain>
    </source>
</reference>
<organism evidence="2 3">
    <name type="scientific">Sinobacterium caligoides</name>
    <dbReference type="NCBI Taxonomy" id="933926"/>
    <lineage>
        <taxon>Bacteria</taxon>
        <taxon>Pseudomonadati</taxon>
        <taxon>Pseudomonadota</taxon>
        <taxon>Gammaproteobacteria</taxon>
        <taxon>Cellvibrionales</taxon>
        <taxon>Spongiibacteraceae</taxon>
        <taxon>Sinobacterium</taxon>
    </lineage>
</organism>
<dbReference type="Proteomes" id="UP000275394">
    <property type="component" value="Unassembled WGS sequence"/>
</dbReference>
<keyword evidence="3" id="KW-1185">Reference proteome</keyword>
<accession>A0A3N2DYM0</accession>
<proteinExistence type="predicted"/>
<keyword evidence="1" id="KW-1133">Transmembrane helix</keyword>
<sequence>MVREPSKSNERKKILLSYLKIITIISFSSLIIGCGGGGSSDSVSINEEASPPATVLTGTFIDSEVSNIAYSTETRNGFTNEKGEFEYLNNETITFSIGAIQLPSSRAKAVITPLDIVGTQLINNTTVLNIVRLLISLDQDDNPENGIQIDDQAHENAQGESVDFSSSDFANSVINIVANSGSSTTELKSAEAALRHITSTFNTRPVADAGHNQVLQAGVNSLDATLDGGDSYDQDEHPLEYHWELLSQPDCTLDSCPRAVLINPSSKTPTLSNMSETGYYVVSLVVNDGFHNSVNKAEVTLTLNKSFPQAASLFGSAVVFSALAIGLKRRRQKLIQLISLKEHNHV</sequence>